<gene>
    <name evidence="2" type="ORF">DFJ66_2564</name>
</gene>
<evidence type="ECO:0000313" key="2">
    <source>
        <dbReference type="EMBL" id="RKT69346.1"/>
    </source>
</evidence>
<feature type="domain" description="CHAT" evidence="1">
    <location>
        <begin position="93"/>
        <end position="375"/>
    </location>
</feature>
<keyword evidence="3" id="KW-1185">Reference proteome</keyword>
<protein>
    <submittedName>
        <fullName evidence="2">CHAT domain-containing protein</fullName>
    </submittedName>
</protein>
<name>A0A495X7B0_9PSEU</name>
<sequence>MHRVLVRVDPIEGGGWLVSVLGRSPDGSDHALVPPYRMDAVHVRQRLVPAVPRDRAVSGEGAHVPLCSGDAQVVDALLRRIRTGPAEGDVATYGRWLFECLLAPAWSEILRSIEDERAQAVEIVLRWPAEDVGLHRLVWEAMRDDVAPLAGHPAGLVAITRAVPAGDVRVDTITGVPRVLFATSVRISDPTIRPGAMFVGLLRGLDSQGRCRARVEQGVSVRALAEACASFQPDVVHVVAHGTTFPDGRGALMLADERGGTEAVDATRLVAALAANGAGSLPTAVILSACSSGSGDEGLDDPTDASPLAAELVAAGVPLVSAMIGEISESACRLYTRRLADALHAGSSPSIASAHGRRAALLGQESPSRYIDWARPAFFTAESLDPDVRLIDPTRVQALIAQADGLKLRRDPVFIGRDDALEAADLAVAPDGGIGVIALLARESTTDLGGTRLLREIGWRMLRSGHVPLMLGPYPENNAPSTGRQLIAEIVRTSVKVGEKLGLPPLVPSVLEPEDGFPAIGTAGSPVPEAKVRAAIRKQAKLFEEPGEDLDSDSVRDYLADDFAALAAAATTLGEPFGGHSRVVLLCDDVHTWGTPDTAAAGTSALDLLLDLLDASGLGRTQRTAPVVFTGSTVGSGGLLGTWRGKVQPGYRVIELGELTPDEAVLGFQWVLLHPWTTAPLEDQDLFRVSYTGNPDSRAEWEAKLLRVGLRPTNVRGKLYYYADAVTGALCRRNDDEQVFRDYAELHKGFEL</sequence>
<evidence type="ECO:0000259" key="1">
    <source>
        <dbReference type="Pfam" id="PF12770"/>
    </source>
</evidence>
<comment type="caution">
    <text evidence="2">The sequence shown here is derived from an EMBL/GenBank/DDBJ whole genome shotgun (WGS) entry which is preliminary data.</text>
</comment>
<accession>A0A495X7B0</accession>
<dbReference type="OrthoDB" id="3589889at2"/>
<dbReference type="Proteomes" id="UP000272729">
    <property type="component" value="Unassembled WGS sequence"/>
</dbReference>
<dbReference type="EMBL" id="RBXR01000001">
    <property type="protein sequence ID" value="RKT69346.1"/>
    <property type="molecule type" value="Genomic_DNA"/>
</dbReference>
<evidence type="ECO:0000313" key="3">
    <source>
        <dbReference type="Proteomes" id="UP000272729"/>
    </source>
</evidence>
<organism evidence="2 3">
    <name type="scientific">Saccharothrix variisporea</name>
    <dbReference type="NCBI Taxonomy" id="543527"/>
    <lineage>
        <taxon>Bacteria</taxon>
        <taxon>Bacillati</taxon>
        <taxon>Actinomycetota</taxon>
        <taxon>Actinomycetes</taxon>
        <taxon>Pseudonocardiales</taxon>
        <taxon>Pseudonocardiaceae</taxon>
        <taxon>Saccharothrix</taxon>
    </lineage>
</organism>
<reference evidence="2 3" key="1">
    <citation type="submission" date="2018-10" db="EMBL/GenBank/DDBJ databases">
        <title>Sequencing the genomes of 1000 actinobacteria strains.</title>
        <authorList>
            <person name="Klenk H.-P."/>
        </authorList>
    </citation>
    <scope>NUCLEOTIDE SEQUENCE [LARGE SCALE GENOMIC DNA]</scope>
    <source>
        <strain evidence="2 3">DSM 43911</strain>
    </source>
</reference>
<proteinExistence type="predicted"/>
<dbReference type="Pfam" id="PF12770">
    <property type="entry name" value="CHAT"/>
    <property type="match status" value="1"/>
</dbReference>
<dbReference type="InterPro" id="IPR024983">
    <property type="entry name" value="CHAT_dom"/>
</dbReference>
<dbReference type="AlphaFoldDB" id="A0A495X7B0"/>